<evidence type="ECO:0000313" key="2">
    <source>
        <dbReference type="EMBL" id="STR02501.1"/>
    </source>
</evidence>
<dbReference type="EMBL" id="UGJJ01000002">
    <property type="protein sequence ID" value="STR02501.1"/>
    <property type="molecule type" value="Genomic_DNA"/>
</dbReference>
<dbReference type="PANTHER" id="PTHR43355">
    <property type="entry name" value="FLAVIN REDUCTASE (NADPH)"/>
    <property type="match status" value="1"/>
</dbReference>
<dbReference type="InterPro" id="IPR051606">
    <property type="entry name" value="Polyketide_Oxido-like"/>
</dbReference>
<dbReference type="OrthoDB" id="9803892at2"/>
<dbReference type="Gene3D" id="3.40.50.720">
    <property type="entry name" value="NAD(P)-binding Rossmann-like Domain"/>
    <property type="match status" value="1"/>
</dbReference>
<proteinExistence type="predicted"/>
<name>A0A377R1X6_9NEIS</name>
<dbReference type="GO" id="GO:0042602">
    <property type="term" value="F:riboflavin reductase (NADPH) activity"/>
    <property type="evidence" value="ECO:0007669"/>
    <property type="project" value="TreeGrafter"/>
</dbReference>
<dbReference type="InterPro" id="IPR036291">
    <property type="entry name" value="NAD(P)-bd_dom_sf"/>
</dbReference>
<sequence>MKNILIIGANGSLARAVIAIAEQNPDLHLTLFARRLKNTAQSHRTFAGDALNVADLTAAMAGIDIVYVNLAGDLGKMGENIIAAMKAANVRRVIAVSSIGIYDEPLRPVLRPYRALADIIETSGLDYTILRPDWFTDADEVDYQLTPKGQPETGGAVSRKSIADFVCRVFDKPELWVGENLNISKV</sequence>
<dbReference type="PANTHER" id="PTHR43355:SF2">
    <property type="entry name" value="FLAVIN REDUCTASE (NADPH)"/>
    <property type="match status" value="1"/>
</dbReference>
<gene>
    <name evidence="2" type="ORF">NCTC13336_01377</name>
</gene>
<dbReference type="Proteomes" id="UP000254293">
    <property type="component" value="Unassembled WGS sequence"/>
</dbReference>
<protein>
    <submittedName>
        <fullName evidence="2">NADH-flavin reductase</fullName>
    </submittedName>
</protein>
<dbReference type="GO" id="GO:0004074">
    <property type="term" value="F:biliverdin reductase [NAD(P)H] activity"/>
    <property type="evidence" value="ECO:0007669"/>
    <property type="project" value="TreeGrafter"/>
</dbReference>
<evidence type="ECO:0000313" key="3">
    <source>
        <dbReference type="Proteomes" id="UP000254293"/>
    </source>
</evidence>
<reference evidence="2 3" key="1">
    <citation type="submission" date="2018-06" db="EMBL/GenBank/DDBJ databases">
        <authorList>
            <consortium name="Pathogen Informatics"/>
            <person name="Doyle S."/>
        </authorList>
    </citation>
    <scope>NUCLEOTIDE SEQUENCE [LARGE SCALE GENOMIC DNA]</scope>
    <source>
        <strain evidence="2 3">NCTC13336</strain>
    </source>
</reference>
<keyword evidence="3" id="KW-1185">Reference proteome</keyword>
<dbReference type="AlphaFoldDB" id="A0A377R1X6"/>
<dbReference type="Pfam" id="PF13460">
    <property type="entry name" value="NAD_binding_10"/>
    <property type="match status" value="1"/>
</dbReference>
<dbReference type="SUPFAM" id="SSF51735">
    <property type="entry name" value="NAD(P)-binding Rossmann-fold domains"/>
    <property type="match status" value="1"/>
</dbReference>
<dbReference type="InterPro" id="IPR016040">
    <property type="entry name" value="NAD(P)-bd_dom"/>
</dbReference>
<evidence type="ECO:0000259" key="1">
    <source>
        <dbReference type="Pfam" id="PF13460"/>
    </source>
</evidence>
<organism evidence="2 3">
    <name type="scientific">Kingella potus</name>
    <dbReference type="NCBI Taxonomy" id="265175"/>
    <lineage>
        <taxon>Bacteria</taxon>
        <taxon>Pseudomonadati</taxon>
        <taxon>Pseudomonadota</taxon>
        <taxon>Betaproteobacteria</taxon>
        <taxon>Neisseriales</taxon>
        <taxon>Neisseriaceae</taxon>
        <taxon>Kingella</taxon>
    </lineage>
</organism>
<dbReference type="RefSeq" id="WP_115308420.1">
    <property type="nucleotide sequence ID" value="NZ_CP091516.1"/>
</dbReference>
<accession>A0A377R1X6</accession>
<feature type="domain" description="NAD(P)-binding" evidence="1">
    <location>
        <begin position="8"/>
        <end position="173"/>
    </location>
</feature>